<keyword evidence="2" id="KW-1185">Reference proteome</keyword>
<proteinExistence type="predicted"/>
<name>A0A6A5X0B3_9PLEO</name>
<reference evidence="1" key="1">
    <citation type="journal article" date="2020" name="Stud. Mycol.">
        <title>101 Dothideomycetes genomes: a test case for predicting lifestyles and emergence of pathogens.</title>
        <authorList>
            <person name="Haridas S."/>
            <person name="Albert R."/>
            <person name="Binder M."/>
            <person name="Bloem J."/>
            <person name="Labutti K."/>
            <person name="Salamov A."/>
            <person name="Andreopoulos B."/>
            <person name="Baker S."/>
            <person name="Barry K."/>
            <person name="Bills G."/>
            <person name="Bluhm B."/>
            <person name="Cannon C."/>
            <person name="Castanera R."/>
            <person name="Culley D."/>
            <person name="Daum C."/>
            <person name="Ezra D."/>
            <person name="Gonzalez J."/>
            <person name="Henrissat B."/>
            <person name="Kuo A."/>
            <person name="Liang C."/>
            <person name="Lipzen A."/>
            <person name="Lutzoni F."/>
            <person name="Magnuson J."/>
            <person name="Mondo S."/>
            <person name="Nolan M."/>
            <person name="Ohm R."/>
            <person name="Pangilinan J."/>
            <person name="Park H.-J."/>
            <person name="Ramirez L."/>
            <person name="Alfaro M."/>
            <person name="Sun H."/>
            <person name="Tritt A."/>
            <person name="Yoshinaga Y."/>
            <person name="Zwiers L.-H."/>
            <person name="Turgeon B."/>
            <person name="Goodwin S."/>
            <person name="Spatafora J."/>
            <person name="Crous P."/>
            <person name="Grigoriev I."/>
        </authorList>
    </citation>
    <scope>NUCLEOTIDE SEQUENCE</scope>
    <source>
        <strain evidence="1">CBS 123094</strain>
    </source>
</reference>
<evidence type="ECO:0000313" key="1">
    <source>
        <dbReference type="EMBL" id="KAF2006938.1"/>
    </source>
</evidence>
<dbReference type="Proteomes" id="UP000799779">
    <property type="component" value="Unassembled WGS sequence"/>
</dbReference>
<protein>
    <submittedName>
        <fullName evidence="1">Uncharacterized protein</fullName>
    </submittedName>
</protein>
<organism evidence="1 2">
    <name type="scientific">Amniculicola lignicola CBS 123094</name>
    <dbReference type="NCBI Taxonomy" id="1392246"/>
    <lineage>
        <taxon>Eukaryota</taxon>
        <taxon>Fungi</taxon>
        <taxon>Dikarya</taxon>
        <taxon>Ascomycota</taxon>
        <taxon>Pezizomycotina</taxon>
        <taxon>Dothideomycetes</taxon>
        <taxon>Pleosporomycetidae</taxon>
        <taxon>Pleosporales</taxon>
        <taxon>Amniculicolaceae</taxon>
        <taxon>Amniculicola</taxon>
    </lineage>
</organism>
<accession>A0A6A5X0B3</accession>
<evidence type="ECO:0000313" key="2">
    <source>
        <dbReference type="Proteomes" id="UP000799779"/>
    </source>
</evidence>
<gene>
    <name evidence="1" type="ORF">P154DRAFT_529336</name>
</gene>
<dbReference type="AlphaFoldDB" id="A0A6A5X0B3"/>
<dbReference type="OrthoDB" id="2999773at2759"/>
<sequence length="181" mass="20034">MTYEYTPQSQGYVYSQSTAPAAYGTSYSTTSQAGQYPSAYSSQAPSPYGQNAYSAPALSRVTERYGLWCIVRQRLSLTGQSGIPEPAAYELIIKIRKHECQRGNYGPRSASFPKVFKLGEIEDKYLTDGPIDEKHAVAYNMVEDIALSVPAPAASLTPAESDLRIYTWKSTYHCVHRLIIS</sequence>
<dbReference type="EMBL" id="ML977558">
    <property type="protein sequence ID" value="KAF2006938.1"/>
    <property type="molecule type" value="Genomic_DNA"/>
</dbReference>